<accession>A0A1X2I7E9</accession>
<dbReference type="Gene3D" id="3.30.900.10">
    <property type="entry name" value="HORMA domain"/>
    <property type="match status" value="1"/>
</dbReference>
<dbReference type="EMBL" id="MCGE01000022">
    <property type="protein sequence ID" value="ORZ11070.1"/>
    <property type="molecule type" value="Genomic_DNA"/>
</dbReference>
<keyword evidence="4" id="KW-1185">Reference proteome</keyword>
<comment type="caution">
    <text evidence="3">The sequence shown here is derived from an EMBL/GenBank/DDBJ whole genome shotgun (WGS) entry which is preliminary data.</text>
</comment>
<evidence type="ECO:0000313" key="3">
    <source>
        <dbReference type="EMBL" id="ORZ11070.1"/>
    </source>
</evidence>
<dbReference type="OrthoDB" id="21254at2759"/>
<keyword evidence="3" id="KW-0238">DNA-binding</keyword>
<dbReference type="PANTHER" id="PTHR11842:SF10">
    <property type="entry name" value="MITOTIC SPINDLE ASSEMBLY CHECKPOINT PROTEIN MAD2B"/>
    <property type="match status" value="1"/>
</dbReference>
<dbReference type="InterPro" id="IPR036570">
    <property type="entry name" value="HORMA_dom_sf"/>
</dbReference>
<dbReference type="STRING" id="90262.A0A1X2I7E9"/>
<comment type="similarity">
    <text evidence="1">Belongs to the MAD2 family.</text>
</comment>
<evidence type="ECO:0000259" key="2">
    <source>
        <dbReference type="PROSITE" id="PS50815"/>
    </source>
</evidence>
<dbReference type="GO" id="GO:0016035">
    <property type="term" value="C:zeta DNA polymerase complex"/>
    <property type="evidence" value="ECO:0007669"/>
    <property type="project" value="TreeGrafter"/>
</dbReference>
<reference evidence="3 4" key="1">
    <citation type="submission" date="2016-07" db="EMBL/GenBank/DDBJ databases">
        <title>Pervasive Adenine N6-methylation of Active Genes in Fungi.</title>
        <authorList>
            <consortium name="DOE Joint Genome Institute"/>
            <person name="Mondo S.J."/>
            <person name="Dannebaum R.O."/>
            <person name="Kuo R.C."/>
            <person name="Labutti K."/>
            <person name="Haridas S."/>
            <person name="Kuo A."/>
            <person name="Salamov A."/>
            <person name="Ahrendt S.R."/>
            <person name="Lipzen A."/>
            <person name="Sullivan W."/>
            <person name="Andreopoulos W.B."/>
            <person name="Clum A."/>
            <person name="Lindquist E."/>
            <person name="Daum C."/>
            <person name="Ramamoorthy G.K."/>
            <person name="Gryganskyi A."/>
            <person name="Culley D."/>
            <person name="Magnuson J.K."/>
            <person name="James T.Y."/>
            <person name="O'Malley M.A."/>
            <person name="Stajich J.E."/>
            <person name="Spatafora J.W."/>
            <person name="Visel A."/>
            <person name="Grigoriev I.V."/>
        </authorList>
    </citation>
    <scope>NUCLEOTIDE SEQUENCE [LARGE SCALE GENOMIC DNA]</scope>
    <source>
        <strain evidence="3 4">NRRL 1336</strain>
    </source>
</reference>
<dbReference type="Pfam" id="PF02301">
    <property type="entry name" value="HORMA"/>
    <property type="match status" value="1"/>
</dbReference>
<dbReference type="GO" id="GO:0003677">
    <property type="term" value="F:DNA binding"/>
    <property type="evidence" value="ECO:0007669"/>
    <property type="project" value="UniProtKB-KW"/>
</dbReference>
<evidence type="ECO:0000313" key="4">
    <source>
        <dbReference type="Proteomes" id="UP000193560"/>
    </source>
</evidence>
<dbReference type="InterPro" id="IPR045091">
    <property type="entry name" value="Mad2-like"/>
</dbReference>
<organism evidence="3 4">
    <name type="scientific">Absidia repens</name>
    <dbReference type="NCBI Taxonomy" id="90262"/>
    <lineage>
        <taxon>Eukaryota</taxon>
        <taxon>Fungi</taxon>
        <taxon>Fungi incertae sedis</taxon>
        <taxon>Mucoromycota</taxon>
        <taxon>Mucoromycotina</taxon>
        <taxon>Mucoromycetes</taxon>
        <taxon>Mucorales</taxon>
        <taxon>Cunninghamellaceae</taxon>
        <taxon>Absidia</taxon>
    </lineage>
</organism>
<dbReference type="InterPro" id="IPR003511">
    <property type="entry name" value="HORMA_dom"/>
</dbReference>
<dbReference type="SUPFAM" id="SSF56019">
    <property type="entry name" value="The spindle assembly checkpoint protein mad2"/>
    <property type="match status" value="1"/>
</dbReference>
<proteinExistence type="inferred from homology"/>
<dbReference type="Proteomes" id="UP000193560">
    <property type="component" value="Unassembled WGS sequence"/>
</dbReference>
<sequence>MQYQETTLLLCDFIQVWIHQILYQRELYPKGSFEQRKHYDVPVVMSSNPGVCTYVKEFVTSLQPLLEKQQCQLVSLVVLSNTTQQALERYVFQMDYYANVKSTTMADEDIQHYFRACLLKLNVLPSLLSSASLDCTYALGVELVSSGADDFDIGLSNVHTLLDDKHTTWVPGDSTQSSAATTWAQLVPIKTMTMSGLKINTYVMESRRKGKQVAYDST</sequence>
<protein>
    <submittedName>
        <fullName evidence="3">DNA-binding protein</fullName>
    </submittedName>
</protein>
<dbReference type="PANTHER" id="PTHR11842">
    <property type="entry name" value="MITOTIC SPINDLE ASSEMBLY CHECKPOINT PROTEIN MAD2"/>
    <property type="match status" value="1"/>
</dbReference>
<gene>
    <name evidence="3" type="ORF">BCR42DRAFT_421477</name>
</gene>
<evidence type="ECO:0000256" key="1">
    <source>
        <dbReference type="ARBA" id="ARBA00010348"/>
    </source>
</evidence>
<feature type="domain" description="HORMA" evidence="2">
    <location>
        <begin position="4"/>
        <end position="203"/>
    </location>
</feature>
<dbReference type="AlphaFoldDB" id="A0A1X2I7E9"/>
<dbReference type="PROSITE" id="PS50815">
    <property type="entry name" value="HORMA"/>
    <property type="match status" value="1"/>
</dbReference>
<name>A0A1X2I7E9_9FUNG</name>